<evidence type="ECO:0000313" key="11">
    <source>
        <dbReference type="EMBL" id="OHA21163.1"/>
    </source>
</evidence>
<evidence type="ECO:0000256" key="5">
    <source>
        <dbReference type="ARBA" id="ARBA00022694"/>
    </source>
</evidence>
<name>A0A1G2MBH3_9BACT</name>
<organism evidence="11 12">
    <name type="scientific">Candidatus Taylorbacteria bacterium RIFCSPHIGHO2_01_FULL_51_15</name>
    <dbReference type="NCBI Taxonomy" id="1802304"/>
    <lineage>
        <taxon>Bacteria</taxon>
        <taxon>Candidatus Tayloriibacteriota</taxon>
    </lineage>
</organism>
<dbReference type="PANTHER" id="PTHR33540">
    <property type="entry name" value="TRNA THREONYLCARBAMOYLADENOSINE BIOSYNTHESIS PROTEIN TSAE"/>
    <property type="match status" value="1"/>
</dbReference>
<reference evidence="11 12" key="1">
    <citation type="journal article" date="2016" name="Nat. Commun.">
        <title>Thousands of microbial genomes shed light on interconnected biogeochemical processes in an aquifer system.</title>
        <authorList>
            <person name="Anantharaman K."/>
            <person name="Brown C.T."/>
            <person name="Hug L.A."/>
            <person name="Sharon I."/>
            <person name="Castelle C.J."/>
            <person name="Probst A.J."/>
            <person name="Thomas B.C."/>
            <person name="Singh A."/>
            <person name="Wilkins M.J."/>
            <person name="Karaoz U."/>
            <person name="Brodie E.L."/>
            <person name="Williams K.H."/>
            <person name="Hubbard S.S."/>
            <person name="Banfield J.F."/>
        </authorList>
    </citation>
    <scope>NUCLEOTIDE SEQUENCE [LARGE SCALE GENOMIC DNA]</scope>
</reference>
<comment type="caution">
    <text evidence="11">The sequence shown here is derived from an EMBL/GenBank/DDBJ whole genome shotgun (WGS) entry which is preliminary data.</text>
</comment>
<dbReference type="GO" id="GO:0046872">
    <property type="term" value="F:metal ion binding"/>
    <property type="evidence" value="ECO:0007669"/>
    <property type="project" value="UniProtKB-KW"/>
</dbReference>
<dbReference type="EMBL" id="MHRI01000013">
    <property type="protein sequence ID" value="OHA21163.1"/>
    <property type="molecule type" value="Genomic_DNA"/>
</dbReference>
<dbReference type="GO" id="GO:0005737">
    <property type="term" value="C:cytoplasm"/>
    <property type="evidence" value="ECO:0007669"/>
    <property type="project" value="UniProtKB-SubCell"/>
</dbReference>
<evidence type="ECO:0000256" key="10">
    <source>
        <dbReference type="ARBA" id="ARBA00032441"/>
    </source>
</evidence>
<dbReference type="InterPro" id="IPR027417">
    <property type="entry name" value="P-loop_NTPase"/>
</dbReference>
<dbReference type="AlphaFoldDB" id="A0A1G2MBH3"/>
<sequence length="157" mass="17771">MDTTTCNLEEFKKEAKRFIHELAPARGATVVGLYGNLGAGKTTFVQAAAKALGISETVNSPTFLIQKRYPVNSLETPGSHGAGTLKVRDFETLVHIDAYRLKHSRELQALRFEELLKDPRNLILVEWADKVADILPKDHIKIFFEFVDERTRTLRFT</sequence>
<dbReference type="PANTHER" id="PTHR33540:SF2">
    <property type="entry name" value="TRNA THREONYLCARBAMOYLADENOSINE BIOSYNTHESIS PROTEIN TSAE"/>
    <property type="match status" value="1"/>
</dbReference>
<keyword evidence="8" id="KW-0067">ATP-binding</keyword>
<keyword evidence="4" id="KW-0963">Cytoplasm</keyword>
<dbReference type="Pfam" id="PF02367">
    <property type="entry name" value="TsaE"/>
    <property type="match status" value="1"/>
</dbReference>
<keyword evidence="6" id="KW-0479">Metal-binding</keyword>
<evidence type="ECO:0000256" key="3">
    <source>
        <dbReference type="ARBA" id="ARBA00019010"/>
    </source>
</evidence>
<comment type="subcellular location">
    <subcellularLocation>
        <location evidence="1">Cytoplasm</location>
    </subcellularLocation>
</comment>
<protein>
    <recommendedName>
        <fullName evidence="3">tRNA threonylcarbamoyladenosine biosynthesis protein TsaE</fullName>
    </recommendedName>
    <alternativeName>
        <fullName evidence="10">t(6)A37 threonylcarbamoyladenosine biosynthesis protein TsaE</fullName>
    </alternativeName>
</protein>
<keyword evidence="7" id="KW-0547">Nucleotide-binding</keyword>
<dbReference type="SUPFAM" id="SSF52540">
    <property type="entry name" value="P-loop containing nucleoside triphosphate hydrolases"/>
    <property type="match status" value="1"/>
</dbReference>
<evidence type="ECO:0000256" key="2">
    <source>
        <dbReference type="ARBA" id="ARBA00007599"/>
    </source>
</evidence>
<dbReference type="GO" id="GO:0002949">
    <property type="term" value="P:tRNA threonylcarbamoyladenosine modification"/>
    <property type="evidence" value="ECO:0007669"/>
    <property type="project" value="InterPro"/>
</dbReference>
<evidence type="ECO:0000313" key="12">
    <source>
        <dbReference type="Proteomes" id="UP000178121"/>
    </source>
</evidence>
<dbReference type="Gene3D" id="3.40.50.300">
    <property type="entry name" value="P-loop containing nucleotide triphosphate hydrolases"/>
    <property type="match status" value="1"/>
</dbReference>
<comment type="similarity">
    <text evidence="2">Belongs to the TsaE family.</text>
</comment>
<accession>A0A1G2MBH3</accession>
<evidence type="ECO:0000256" key="1">
    <source>
        <dbReference type="ARBA" id="ARBA00004496"/>
    </source>
</evidence>
<dbReference type="Proteomes" id="UP000178121">
    <property type="component" value="Unassembled WGS sequence"/>
</dbReference>
<proteinExistence type="inferred from homology"/>
<evidence type="ECO:0000256" key="6">
    <source>
        <dbReference type="ARBA" id="ARBA00022723"/>
    </source>
</evidence>
<keyword evidence="9" id="KW-0460">Magnesium</keyword>
<evidence type="ECO:0000256" key="4">
    <source>
        <dbReference type="ARBA" id="ARBA00022490"/>
    </source>
</evidence>
<gene>
    <name evidence="11" type="ORF">A2849_02290</name>
</gene>
<keyword evidence="5" id="KW-0819">tRNA processing</keyword>
<evidence type="ECO:0000256" key="9">
    <source>
        <dbReference type="ARBA" id="ARBA00022842"/>
    </source>
</evidence>
<evidence type="ECO:0000256" key="7">
    <source>
        <dbReference type="ARBA" id="ARBA00022741"/>
    </source>
</evidence>
<dbReference type="GO" id="GO:0005524">
    <property type="term" value="F:ATP binding"/>
    <property type="evidence" value="ECO:0007669"/>
    <property type="project" value="UniProtKB-KW"/>
</dbReference>
<evidence type="ECO:0000256" key="8">
    <source>
        <dbReference type="ARBA" id="ARBA00022840"/>
    </source>
</evidence>
<dbReference type="InterPro" id="IPR003442">
    <property type="entry name" value="T6A_TsaE"/>
</dbReference>